<proteinExistence type="predicted"/>
<accession>A0A9D1GS13</accession>
<evidence type="ECO:0000313" key="2">
    <source>
        <dbReference type="Proteomes" id="UP000824136"/>
    </source>
</evidence>
<name>A0A9D1GS13_9FIRM</name>
<evidence type="ECO:0008006" key="3">
    <source>
        <dbReference type="Google" id="ProtNLM"/>
    </source>
</evidence>
<reference evidence="1" key="2">
    <citation type="journal article" date="2021" name="PeerJ">
        <title>Extensive microbial diversity within the chicken gut microbiome revealed by metagenomics and culture.</title>
        <authorList>
            <person name="Gilroy R."/>
            <person name="Ravi A."/>
            <person name="Getino M."/>
            <person name="Pursley I."/>
            <person name="Horton D.L."/>
            <person name="Alikhan N.F."/>
            <person name="Baker D."/>
            <person name="Gharbi K."/>
            <person name="Hall N."/>
            <person name="Watson M."/>
            <person name="Adriaenssens E.M."/>
            <person name="Foster-Nyarko E."/>
            <person name="Jarju S."/>
            <person name="Secka A."/>
            <person name="Antonio M."/>
            <person name="Oren A."/>
            <person name="Chaudhuri R.R."/>
            <person name="La Ragione R."/>
            <person name="Hildebrand F."/>
            <person name="Pallen M.J."/>
        </authorList>
    </citation>
    <scope>NUCLEOTIDE SEQUENCE</scope>
    <source>
        <strain evidence="1">CHK33-4379</strain>
    </source>
</reference>
<dbReference type="EMBL" id="DVLL01000001">
    <property type="protein sequence ID" value="HIT58151.1"/>
    <property type="molecule type" value="Genomic_DNA"/>
</dbReference>
<comment type="caution">
    <text evidence="1">The sequence shown here is derived from an EMBL/GenBank/DDBJ whole genome shotgun (WGS) entry which is preliminary data.</text>
</comment>
<dbReference type="AlphaFoldDB" id="A0A9D1GS13"/>
<reference evidence="1" key="1">
    <citation type="submission" date="2020-10" db="EMBL/GenBank/DDBJ databases">
        <authorList>
            <person name="Gilroy R."/>
        </authorList>
    </citation>
    <scope>NUCLEOTIDE SEQUENCE</scope>
    <source>
        <strain evidence="1">CHK33-4379</strain>
    </source>
</reference>
<evidence type="ECO:0000313" key="1">
    <source>
        <dbReference type="EMBL" id="HIT58151.1"/>
    </source>
</evidence>
<sequence>MGKLFSAITKRQDKSACIKIRELDEELRAVIEAMAASDSRFNESDDPKLTEAFIYEKASLSARYGYLMEKRREYFGGGFDKKK</sequence>
<gene>
    <name evidence="1" type="ORF">IAC39_00270</name>
</gene>
<dbReference type="Proteomes" id="UP000824136">
    <property type="component" value="Unassembled WGS sequence"/>
</dbReference>
<organism evidence="1 2">
    <name type="scientific">Candidatus Faeciplasma pullistercoris</name>
    <dbReference type="NCBI Taxonomy" id="2840800"/>
    <lineage>
        <taxon>Bacteria</taxon>
        <taxon>Bacillati</taxon>
        <taxon>Bacillota</taxon>
        <taxon>Clostridia</taxon>
        <taxon>Eubacteriales</taxon>
        <taxon>Oscillospiraceae</taxon>
        <taxon>Oscillospiraceae incertae sedis</taxon>
        <taxon>Candidatus Faeciplasma</taxon>
    </lineage>
</organism>
<protein>
    <recommendedName>
        <fullName evidence="3">DUF2508 family protein</fullName>
    </recommendedName>
</protein>